<dbReference type="EMBL" id="OX451738">
    <property type="protein sequence ID" value="CAI8601667.1"/>
    <property type="molecule type" value="Genomic_DNA"/>
</dbReference>
<evidence type="ECO:0000313" key="3">
    <source>
        <dbReference type="Proteomes" id="UP001157006"/>
    </source>
</evidence>
<dbReference type="AlphaFoldDB" id="A0AAV1A0D0"/>
<feature type="compositionally biased region" description="Basic and acidic residues" evidence="1">
    <location>
        <begin position="43"/>
        <end position="52"/>
    </location>
</feature>
<reference evidence="2 3" key="1">
    <citation type="submission" date="2023-01" db="EMBL/GenBank/DDBJ databases">
        <authorList>
            <person name="Kreplak J."/>
        </authorList>
    </citation>
    <scope>NUCLEOTIDE SEQUENCE [LARGE SCALE GENOMIC DNA]</scope>
</reference>
<feature type="region of interest" description="Disordered" evidence="1">
    <location>
        <begin position="21"/>
        <end position="60"/>
    </location>
</feature>
<accession>A0AAV1A0D0</accession>
<proteinExistence type="predicted"/>
<name>A0AAV1A0D0_VICFA</name>
<dbReference type="Proteomes" id="UP001157006">
    <property type="component" value="Chromosome 3"/>
</dbReference>
<gene>
    <name evidence="2" type="ORF">VFH_III006120</name>
</gene>
<organism evidence="2 3">
    <name type="scientific">Vicia faba</name>
    <name type="common">Broad bean</name>
    <name type="synonym">Faba vulgaris</name>
    <dbReference type="NCBI Taxonomy" id="3906"/>
    <lineage>
        <taxon>Eukaryota</taxon>
        <taxon>Viridiplantae</taxon>
        <taxon>Streptophyta</taxon>
        <taxon>Embryophyta</taxon>
        <taxon>Tracheophyta</taxon>
        <taxon>Spermatophyta</taxon>
        <taxon>Magnoliopsida</taxon>
        <taxon>eudicotyledons</taxon>
        <taxon>Gunneridae</taxon>
        <taxon>Pentapetalae</taxon>
        <taxon>rosids</taxon>
        <taxon>fabids</taxon>
        <taxon>Fabales</taxon>
        <taxon>Fabaceae</taxon>
        <taxon>Papilionoideae</taxon>
        <taxon>50 kb inversion clade</taxon>
        <taxon>NPAAA clade</taxon>
        <taxon>Hologalegina</taxon>
        <taxon>IRL clade</taxon>
        <taxon>Fabeae</taxon>
        <taxon>Vicia</taxon>
    </lineage>
</organism>
<protein>
    <submittedName>
        <fullName evidence="2">Uncharacterized protein</fullName>
    </submittedName>
</protein>
<evidence type="ECO:0000256" key="1">
    <source>
        <dbReference type="SAM" id="MobiDB-lite"/>
    </source>
</evidence>
<sequence length="147" mass="17029">MRPISIHQFSNFLSLFLSQKRNRKKKNQQQLQPHRPATSAALESREHYDHSQQRNLHRRNNSRLHSAQTHLLNHRRNPAVILRESCHASKAPPNREPLIPCLQTPRPAFFYPTRKLHWQHPSMRSPTVAIKVSSSGVGEDGSRAMLL</sequence>
<evidence type="ECO:0000313" key="2">
    <source>
        <dbReference type="EMBL" id="CAI8601667.1"/>
    </source>
</evidence>
<keyword evidence="3" id="KW-1185">Reference proteome</keyword>